<gene>
    <name evidence="1" type="ORF">HSR122_0218</name>
</gene>
<sequence>MDVFNIPDPDEYLSASDVKDVAEEVIAPLPLPGVEGSPLDSGDIWLVVILACVNQNSIWDTCNDTNGTPCDDTVHRVRDGIEELFDAVDGVILYVN</sequence>
<organism evidence="1 2">
    <name type="scientific">Halapricum desulfuricans</name>
    <dbReference type="NCBI Taxonomy" id="2841257"/>
    <lineage>
        <taxon>Archaea</taxon>
        <taxon>Methanobacteriati</taxon>
        <taxon>Methanobacteriota</taxon>
        <taxon>Stenosarchaea group</taxon>
        <taxon>Halobacteria</taxon>
        <taxon>Halobacteriales</taxon>
        <taxon>Haloarculaceae</taxon>
        <taxon>Halapricum</taxon>
    </lineage>
</organism>
<dbReference type="KEGG" id="hds:HSR122_0218"/>
<reference evidence="1 2" key="1">
    <citation type="submission" date="2020-11" db="EMBL/GenBank/DDBJ databases">
        <title>Carbohydrate-dependent, anaerobic sulfur respiration: A novel catabolism in halophilic archaea.</title>
        <authorList>
            <person name="Sorokin D.Y."/>
            <person name="Messina E."/>
            <person name="Smedile F."/>
            <person name="La Cono V."/>
            <person name="Hallsworth J.E."/>
            <person name="Yakimov M.M."/>
        </authorList>
    </citation>
    <scope>NUCLEOTIDE SEQUENCE [LARGE SCALE GENOMIC DNA]</scope>
    <source>
        <strain evidence="1 2">HSR12-2</strain>
    </source>
</reference>
<dbReference type="EMBL" id="CP064788">
    <property type="protein sequence ID" value="QSG07635.1"/>
    <property type="molecule type" value="Genomic_DNA"/>
</dbReference>
<name>A0A897N8R7_9EURY</name>
<proteinExistence type="predicted"/>
<keyword evidence="2" id="KW-1185">Reference proteome</keyword>
<dbReference type="AlphaFoldDB" id="A0A897N8R7"/>
<accession>A0A897N8R7</accession>
<protein>
    <submittedName>
        <fullName evidence="1">IS4 transposase</fullName>
    </submittedName>
</protein>
<evidence type="ECO:0000313" key="1">
    <source>
        <dbReference type="EMBL" id="QSG07635.1"/>
    </source>
</evidence>
<dbReference type="Proteomes" id="UP000662973">
    <property type="component" value="Chromosome"/>
</dbReference>
<evidence type="ECO:0000313" key="2">
    <source>
        <dbReference type="Proteomes" id="UP000662973"/>
    </source>
</evidence>